<evidence type="ECO:0000259" key="5">
    <source>
        <dbReference type="Pfam" id="PF12624"/>
    </source>
</evidence>
<feature type="compositionally biased region" description="Polar residues" evidence="4">
    <location>
        <begin position="1993"/>
        <end position="2006"/>
    </location>
</feature>
<keyword evidence="3" id="KW-0445">Lipid transport</keyword>
<evidence type="ECO:0000313" key="8">
    <source>
        <dbReference type="EMBL" id="KAK3918188.1"/>
    </source>
</evidence>
<dbReference type="Pfam" id="PF12624">
    <property type="entry name" value="VPS13_N"/>
    <property type="match status" value="1"/>
</dbReference>
<dbReference type="GO" id="GO:0006869">
    <property type="term" value="P:lipid transport"/>
    <property type="evidence" value="ECO:0007669"/>
    <property type="project" value="UniProtKB-KW"/>
</dbReference>
<evidence type="ECO:0000259" key="6">
    <source>
        <dbReference type="Pfam" id="PF25036"/>
    </source>
</evidence>
<feature type="region of interest" description="Disordered" evidence="4">
    <location>
        <begin position="802"/>
        <end position="841"/>
    </location>
</feature>
<feature type="region of interest" description="Disordered" evidence="4">
    <location>
        <begin position="1968"/>
        <end position="2050"/>
    </location>
</feature>
<keyword evidence="9" id="KW-1185">Reference proteome</keyword>
<comment type="similarity">
    <text evidence="1">Belongs to the VPS13 family.</text>
</comment>
<evidence type="ECO:0000256" key="2">
    <source>
        <dbReference type="ARBA" id="ARBA00022448"/>
    </source>
</evidence>
<gene>
    <name evidence="8" type="ORF">KUF71_007610</name>
</gene>
<feature type="compositionally biased region" description="Acidic residues" evidence="4">
    <location>
        <begin position="2069"/>
        <end position="2080"/>
    </location>
</feature>
<dbReference type="PANTHER" id="PTHR16166:SF93">
    <property type="entry name" value="INTERMEMBRANE LIPID TRANSFER PROTEIN VPS13"/>
    <property type="match status" value="1"/>
</dbReference>
<feature type="region of interest" description="Disordered" evidence="4">
    <location>
        <begin position="1633"/>
        <end position="1663"/>
    </location>
</feature>
<feature type="region of interest" description="Disordered" evidence="4">
    <location>
        <begin position="2922"/>
        <end position="2947"/>
    </location>
</feature>
<dbReference type="InterPro" id="IPR056748">
    <property type="entry name" value="VPS13-like_C"/>
</dbReference>
<evidence type="ECO:0000256" key="1">
    <source>
        <dbReference type="ARBA" id="ARBA00006545"/>
    </source>
</evidence>
<dbReference type="InterPro" id="IPR026847">
    <property type="entry name" value="VPS13"/>
</dbReference>
<dbReference type="PANTHER" id="PTHR16166">
    <property type="entry name" value="VACUOLAR PROTEIN SORTING-ASSOCIATED PROTEIN VPS13"/>
    <property type="match status" value="1"/>
</dbReference>
<organism evidence="8 9">
    <name type="scientific">Frankliniella fusca</name>
    <dbReference type="NCBI Taxonomy" id="407009"/>
    <lineage>
        <taxon>Eukaryota</taxon>
        <taxon>Metazoa</taxon>
        <taxon>Ecdysozoa</taxon>
        <taxon>Arthropoda</taxon>
        <taxon>Hexapoda</taxon>
        <taxon>Insecta</taxon>
        <taxon>Pterygota</taxon>
        <taxon>Neoptera</taxon>
        <taxon>Paraneoptera</taxon>
        <taxon>Thysanoptera</taxon>
        <taxon>Terebrantia</taxon>
        <taxon>Thripoidea</taxon>
        <taxon>Thripidae</taxon>
        <taxon>Frankliniella</taxon>
    </lineage>
</organism>
<dbReference type="Pfam" id="PF25037">
    <property type="entry name" value="VPS13_C"/>
    <property type="match status" value="1"/>
</dbReference>
<feature type="region of interest" description="Disordered" evidence="4">
    <location>
        <begin position="2865"/>
        <end position="2908"/>
    </location>
</feature>
<comment type="caution">
    <text evidence="8">The sequence shown here is derived from an EMBL/GenBank/DDBJ whole genome shotgun (WGS) entry which is preliminary data.</text>
</comment>
<dbReference type="Proteomes" id="UP001219518">
    <property type="component" value="Unassembled WGS sequence"/>
</dbReference>
<evidence type="ECO:0000256" key="3">
    <source>
        <dbReference type="ARBA" id="ARBA00023055"/>
    </source>
</evidence>
<feature type="domain" description="Chorein N-terminal" evidence="5">
    <location>
        <begin position="1"/>
        <end position="795"/>
    </location>
</feature>
<keyword evidence="2" id="KW-0813">Transport</keyword>
<feature type="domain" description="Intermembrane lipid transfer protein VPS13-like C-terminal" evidence="7">
    <location>
        <begin position="3526"/>
        <end position="3633"/>
    </location>
</feature>
<feature type="compositionally biased region" description="Low complexity" evidence="4">
    <location>
        <begin position="2886"/>
        <end position="2898"/>
    </location>
</feature>
<dbReference type="InterPro" id="IPR009543">
    <property type="entry name" value="VPS13_VAB"/>
</dbReference>
<dbReference type="Pfam" id="PF25036">
    <property type="entry name" value="VPS13_VAB"/>
    <property type="match status" value="1"/>
</dbReference>
<reference evidence="8" key="2">
    <citation type="journal article" date="2023" name="BMC Genomics">
        <title>Pest status, molecular evolution, and epigenetic factors derived from the genome assembly of Frankliniella fusca, a thysanopteran phytovirus vector.</title>
        <authorList>
            <person name="Catto M.A."/>
            <person name="Labadie P.E."/>
            <person name="Jacobson A.L."/>
            <person name="Kennedy G.G."/>
            <person name="Srinivasan R."/>
            <person name="Hunt B.G."/>
        </authorList>
    </citation>
    <scope>NUCLEOTIDE SEQUENCE</scope>
    <source>
        <strain evidence="8">PL_HMW_Pooled</strain>
    </source>
</reference>
<feature type="compositionally biased region" description="Gly residues" evidence="4">
    <location>
        <begin position="2899"/>
        <end position="2908"/>
    </location>
</feature>
<feature type="compositionally biased region" description="Gly residues" evidence="4">
    <location>
        <begin position="1638"/>
        <end position="1650"/>
    </location>
</feature>
<name>A0AAE1HBX7_9NEOP</name>
<feature type="domain" description="Vacuolar protein sorting-associated protein 13 VPS13 adaptor binding" evidence="6">
    <location>
        <begin position="2293"/>
        <end position="2830"/>
    </location>
</feature>
<dbReference type="EMBL" id="JAHWGI010000889">
    <property type="protein sequence ID" value="KAK3918188.1"/>
    <property type="molecule type" value="Genomic_DNA"/>
</dbReference>
<feature type="compositionally biased region" description="Low complexity" evidence="4">
    <location>
        <begin position="802"/>
        <end position="811"/>
    </location>
</feature>
<reference evidence="8" key="1">
    <citation type="submission" date="2021-07" db="EMBL/GenBank/DDBJ databases">
        <authorList>
            <person name="Catto M.A."/>
            <person name="Jacobson A."/>
            <person name="Kennedy G."/>
            <person name="Labadie P."/>
            <person name="Hunt B.G."/>
            <person name="Srinivasan R."/>
        </authorList>
    </citation>
    <scope>NUCLEOTIDE SEQUENCE</scope>
    <source>
        <strain evidence="8">PL_HMW_Pooled</strain>
        <tissue evidence="8">Head</tissue>
    </source>
</reference>
<dbReference type="GO" id="GO:0006623">
    <property type="term" value="P:protein targeting to vacuole"/>
    <property type="evidence" value="ECO:0007669"/>
    <property type="project" value="TreeGrafter"/>
</dbReference>
<dbReference type="GO" id="GO:0045053">
    <property type="term" value="P:protein retention in Golgi apparatus"/>
    <property type="evidence" value="ECO:0007669"/>
    <property type="project" value="TreeGrafter"/>
</dbReference>
<dbReference type="InterPro" id="IPR026854">
    <property type="entry name" value="VPS13_N"/>
</dbReference>
<feature type="region of interest" description="Disordered" evidence="4">
    <location>
        <begin position="2064"/>
        <end position="2102"/>
    </location>
</feature>
<feature type="compositionally biased region" description="Low complexity" evidence="4">
    <location>
        <begin position="2867"/>
        <end position="2878"/>
    </location>
</feature>
<feature type="compositionally biased region" description="Acidic residues" evidence="4">
    <location>
        <begin position="812"/>
        <end position="825"/>
    </location>
</feature>
<feature type="region of interest" description="Disordered" evidence="4">
    <location>
        <begin position="1422"/>
        <end position="1445"/>
    </location>
</feature>
<accession>A0AAE1HBX7</accession>
<evidence type="ECO:0000313" key="9">
    <source>
        <dbReference type="Proteomes" id="UP001219518"/>
    </source>
</evidence>
<evidence type="ECO:0000256" key="4">
    <source>
        <dbReference type="SAM" id="MobiDB-lite"/>
    </source>
</evidence>
<protein>
    <submittedName>
        <fullName evidence="8">Vacuolar protein sorting-associated protein 13C</fullName>
    </submittedName>
</protein>
<sequence length="3672" mass="405623">MFEGVVAAVLNRFLGKYVQDLDTENLNVGIFGGDVQLHNLRIRPEALYELDLPIEVKVGTIGRVALSIPWSGLYTESVIVTIEDVHVLAGPVLQGPYDPERDKRLLRAAKRRHLDDTSDWLGMPDTGSFLENLITTVMNNLQVFIRNVHIRYEDTTMHPDPNVTFTCGICLFNLSVEFTNSKWKPCPSSPGATSVYQLIRIESFSVYVNKEGRPIIGDQDPEQVPFSVWREDMERGLKQFNTGADPLKFMVQPVSAKVKVIVNRSNEARVPKLLVDFVVEDVSLRLTRDQYAALRRVRDSLRRQRVAWRFRSFRPAGRVGQGGAAAAGTRVMAWWRYALEAVLEQRVRPYTWSRVRRHRDVYARYRDACARALLQPADTELKLDLQQLEDQLDVVDILVAREHAKLQLHRDSPGRVAVAARAPSRWQRWFPGASAAAGAGGVLDGSRSPSPELQVRAERPRGLWAQLSGSERDRLYEAIGYAEGMQRPEKPKQYIEHKLNVTLVNCSLSLVSDTEEVLASHLTHLLVSLETRPAAAAYKVSLRIESAVVEGASLEHHLVPLATANVNSGNNYSNFLAIDIEKNPSKTDADFGLSITMEPMEIHAVSELLTFFCSKPRPVRDLCLSAGQHLERALKKVAAVGRRALTRRNTYCLSVDVRGPYIVIPESGSMQKGGQVLVLDAGRVVVRTELQPPGLSLEDATQMELEERLYDRLHVECSEAQILFCDSGDEWWESRKLQDSELHLVPKVRGQIVFSNSVRPEYRALARHKLTVSLASVKLNLSDRRVGMALDFLENVPAPAYRPRRASAQAQDGEEEDEAEQPDLDPLDHVTPGPSGEELARVRSVVRQAAVRAVRGRAHEDGATPKLAALDVDKSFMSSDHSDSEELELWARTVDLPGFDDNVSPHNAITMLLRFVVGEVVVNLARSSNRVDKPYLLLRLGKLCWDSALMEYGPAVQASVGSVQLVDRLHAAPQGTGQYLEMVSTAATAATAGAQDDDVLSLLYRKVRSNCPDFKSHFHSVEQSLVVDVATVNLVFHQEAFITLNKYLQYIVHKFQSRDSLRARASSALGGLRPGLAAVRRRVQALWCGADDPPIPQGATKFSYSTRAHELRVRLCDTDLDFMDIRVTGLESDCLFKANERMVLRTHLTGITCEDLSDVTLYHRVLQVDDDRVLDLKYVRHAPRLYQQSGLAAGRDDDVKSDGSLKVRLGRLSLVLLYKTVVDLQQFVEPLLRPGLVPHWLALAGRLLDRAAGRLRTWPTRLHVSLDLHLPALLLPQKSASPNLVVANLGDLTVENFFKEVAAPGPDGTGAGPPLVIDNILVRLDNVQLSRAVMTLAGALHVQEPILEPLSLRLDMKRLVASPSAGPGPHGTGHGVLLYDVSGGMDLVRVNLGQRDLATLLAVWCDNLAEGRFIDISDSQAASPLEPASPSHGPQGHGHPHGTDDQTVRRLQQFFAQNEQGRRESSVRLTLDGVQLALFGDVDEILSSPVRDLNHGLCRLELGEASVTLDTFTDRSLELRTSLLTCVLEDIRPERRAGLSKIFQSHAGETRRDSSSISVSQPPIVDLTFRQTQAGDRSVDVLVEQTRLNLTVGFLAAMARFLLDALPGEGEQAADGVHGFVNQGYVGDLGVQHSKAAGGAGQGGPGGPGGPAQRPPSSEDSTSGCFSSRASCCTAGGGAGDQAGLVVSLQLRRPEVFLAPEPDGHDQGPGLGYGLLLRTEVTLDYNRHSYRETLNCSLASLRVLALPTGPGKRPCHQVLFPCDIEFTKSFKTVEEGVKVIAGVSPVDIHLCASTVRAIMEVVEDINAALQPDEPEPAAPAANAHAPANEPEDLWSAKKLQPYVFSDPCEGLMYTGGAALGSSAYTTQEYIPESMTLAVPKVRVVLELEADNKCTPVLLVRAAADAHVKDWSTQLHLRAELQLQASYVNGDLGLWEPLIEPVVEAENVFRPWELHVRLFRAKAFPISSRVDTAPDSEGEGRRRASARKRSAASHQLQLQADDSQTSGEETEPEHSMTFIRRPRSDCGQDGQVKESASMGSYHDDSDSEDEDGVMEKLAGAIGYLFSGDSSEGEASESDESSIAEPSGATEEASEMETPSAMSTVIGQQERAVFLTKQSDSVDSGLEAEPLERHSNYLLIQAKDHLELTVTPAALRALERLRASFTFDPVNNNLRSPYPPLSLCNNLGSGATAVLTSKAEKGPDGADRVLAKAPDEETESAPGTPHVSPSHQKYLDYDVSLYAGVDGVGQDGAEDVAAPGVFYCNASHQSQDVFSPVMRFPPDTISDLYKKITDLRLTINVEGFEPIHVLCPKRSCHKLHALLPARNNIRYHIMMDVESTCQYRRVTVRSPLQIRNETTFSIGLYYKKSVFDGLGLPHIGESTNPFDDSIFFMNLEPDKVCDVPLHVAYNCKIHFHPAYYPFHASESGLWWKDLGADMSTAKDFFCAAKDEKDSRAFSCRVVCAEGAPVKQTYRSIPNYLLRLLPPLQFYNGLPFAVELKVPSIAWEQRVEAGDRVSQYFLNLQRQHRVTVEVPAYLGLAWAGSFNLTPDLEEKTVTMTTEQDTEGGNKQLGVTVRVDRSGTCVVYLHAPYWVVNKTGLPLQLRGSLSDVVYDVPAEEALLFSFRKVRRRCVRLRAYHSSWSSAFSLDTVDTNGLVVCRDRERRRHYRILQSVQLSSGCPQLTKIVTLLPNLIVYNRCRRPLRFMEENERADLWIDLAPDKCQPFWPVTDSMRMLVKYRDSKLVSQHFPVTQTHTTVLRMDRGTGLVVEVTGGGDMPFAVVFRAYCEGDAPLRVDNLCEDLFLKVHQQDLGQVALLSPYQSMLYTWDDPSRERCLLWNVYNKKSKGFVADFWKDGYGQERVCFHSVRQPPGSASATSGSAPGSGPGGASNSSAPASAAAAAGGGGGGGGGGVTSKLSAGLKLLTPRAPKQDGGSSSSDDTESDDLLRSQQLKRTRRDKVVVYWVSYLEAHQRVLLFTQDERVALAARKHIQSERSHLEAFLSLGGVGVSLLAATAHGPAGPTRELAYLSLTDSAAVWEVCIAHRWKPLSLELASWIEDKWRHDQKRAQMKEYVHVDFEKMYMTKPFYGELRRRYNPAFWMQLRRSEHLTYCRMSVHRLQLDNQLPGAHFPTVLCPTPGAGAAAGGGGAAPRHQARRALLKPCVDLLVLRRARPAQRQHVYKYVKVVVQELSVQLERDFLDALHASWAAATARPGRPVPNDDQHHLLESLRQGLRQDVARSYIPVHFVGVKLPEAMPRPVIESVHLSPLRLRLSLFLRGSARTGGRSLPGKRAILDHVFNALVPSAAEIKNVRLKLPYFERKGVQATCRDVAWDARRHYYSQLVQQVHVLVLGLDVLGNPYGLVSDFTDGFGEFFYEPCMGTIESPDEFAEDLSRAAQALLGNLTGAEASGLSLLAPSLGAMLTNLTFEDEYKKKRRYCLQQATDLPELARAASKTFSMGVLMGLSGVVLKPSLGVPQEGVEGFFRGTGKGFLGLMTKPGGGVVDCIATAHDGIRRATEMGEDMMMRTRLPRHLNPYQGLRPFSVYEASGQHLLSTLSRGHYADSDLYWAHAALAVDGKTTMLITLQHVFLLERCRQWGPIEVEWVVRVDDIMEVPKLEHGKLLFKVRQDDSFSAFSGDERSVTSEDPAVLAWLRDKVETVLVLNMEDRPVPATT</sequence>
<evidence type="ECO:0000259" key="7">
    <source>
        <dbReference type="Pfam" id="PF25037"/>
    </source>
</evidence>
<proteinExistence type="inferred from homology"/>